<dbReference type="GO" id="GO:0120159">
    <property type="term" value="F:rRNA pseudouridine synthase activity"/>
    <property type="evidence" value="ECO:0007669"/>
    <property type="project" value="UniProtKB-ARBA"/>
</dbReference>
<sequence length="232" mass="26814">MKMMRINKYLSRCGVASRRNAEKLILQGLIKVNGKIITDLSFQINDDDIVEYKGHILRPVEDKFYFALNKPINYASTNSKKFDDKIIFDLIDVKEKLFSIGRLDKDSRGLIIITNDGDIYNKVIHPRNIIFKKYIVKLDKFFLKSHKSILENGIDIGGYITSPAKIKILGDKTIQIEISEGKNRQIRRMFAILGYKVLDLNRVSIGKIELSNLEIGKYRNLTINEINYLKNL</sequence>
<dbReference type="InterPro" id="IPR000748">
    <property type="entry name" value="PsdUridine_synth_RsuA/RluB/E/F"/>
</dbReference>
<dbReference type="FunFam" id="3.10.290.10:FF:000003">
    <property type="entry name" value="Pseudouridine synthase"/>
    <property type="match status" value="1"/>
</dbReference>
<dbReference type="PROSITE" id="PS01149">
    <property type="entry name" value="PSI_RSU"/>
    <property type="match status" value="1"/>
</dbReference>
<dbReference type="Proteomes" id="UP000297454">
    <property type="component" value="Unassembled WGS sequence"/>
</dbReference>
<dbReference type="CDD" id="cd00165">
    <property type="entry name" value="S4"/>
    <property type="match status" value="1"/>
</dbReference>
<dbReference type="InterPro" id="IPR020094">
    <property type="entry name" value="TruA/RsuA/RluB/E/F_N"/>
</dbReference>
<dbReference type="InterPro" id="IPR050343">
    <property type="entry name" value="RsuA_PseudoU_synthase"/>
</dbReference>
<accession>A0A4R9C1B1</accession>
<dbReference type="InterPro" id="IPR006145">
    <property type="entry name" value="PsdUridine_synth_RsuA/RluA"/>
</dbReference>
<dbReference type="GO" id="GO:0003723">
    <property type="term" value="F:RNA binding"/>
    <property type="evidence" value="ECO:0007669"/>
    <property type="project" value="UniProtKB-KW"/>
</dbReference>
<dbReference type="InterPro" id="IPR036986">
    <property type="entry name" value="S4_RNA-bd_sf"/>
</dbReference>
<comment type="similarity">
    <text evidence="1 4">Belongs to the pseudouridine synthase RsuA family.</text>
</comment>
<dbReference type="GO" id="GO:0000455">
    <property type="term" value="P:enzyme-directed rRNA pseudouridine synthesis"/>
    <property type="evidence" value="ECO:0007669"/>
    <property type="project" value="UniProtKB-ARBA"/>
</dbReference>
<name>A0A4R9C1B1_9FIRM</name>
<evidence type="ECO:0000256" key="2">
    <source>
        <dbReference type="ARBA" id="ARBA00023235"/>
    </source>
</evidence>
<dbReference type="EC" id="5.4.99.-" evidence="4"/>
<dbReference type="Gene3D" id="3.10.290.10">
    <property type="entry name" value="RNA-binding S4 domain"/>
    <property type="match status" value="1"/>
</dbReference>
<keyword evidence="3" id="KW-0694">RNA-binding</keyword>
<gene>
    <name evidence="6" type="ORF">EQF91_06960</name>
</gene>
<dbReference type="Gene3D" id="3.30.70.1560">
    <property type="entry name" value="Alpha-L RNA-binding motif"/>
    <property type="match status" value="1"/>
</dbReference>
<dbReference type="PANTHER" id="PTHR47683">
    <property type="entry name" value="PSEUDOURIDINE SYNTHASE FAMILY PROTEIN-RELATED"/>
    <property type="match status" value="1"/>
</dbReference>
<keyword evidence="2 4" id="KW-0413">Isomerase</keyword>
<comment type="caution">
    <text evidence="6">The sequence shown here is derived from an EMBL/GenBank/DDBJ whole genome shotgun (WGS) entry which is preliminary data.</text>
</comment>
<dbReference type="AlphaFoldDB" id="A0A4R9C1B1"/>
<reference evidence="6 7" key="1">
    <citation type="submission" date="2019-01" db="EMBL/GenBank/DDBJ databases">
        <title>Draft Genome Sequences of Helcococcus ovis Strains Isolated from the Uterus and Vagina of Dairy Cows with Metritis.</title>
        <authorList>
            <person name="Cunha F."/>
            <person name="Jeon S.J."/>
            <person name="Kutzer P."/>
            <person name="Galvao K.N."/>
        </authorList>
    </citation>
    <scope>NUCLEOTIDE SEQUENCE [LARGE SCALE GENOMIC DNA]</scope>
    <source>
        <strain evidence="6 7">KG-37</strain>
    </source>
</reference>
<organism evidence="6 7">
    <name type="scientific">Helcococcus ovis</name>
    <dbReference type="NCBI Taxonomy" id="72026"/>
    <lineage>
        <taxon>Bacteria</taxon>
        <taxon>Bacillati</taxon>
        <taxon>Bacillota</taxon>
        <taxon>Tissierellia</taxon>
        <taxon>Tissierellales</taxon>
        <taxon>Peptoniphilaceae</taxon>
        <taxon>Helcococcus</taxon>
    </lineage>
</organism>
<evidence type="ECO:0000256" key="3">
    <source>
        <dbReference type="PROSITE-ProRule" id="PRU00182"/>
    </source>
</evidence>
<dbReference type="PROSITE" id="PS50889">
    <property type="entry name" value="S4"/>
    <property type="match status" value="1"/>
</dbReference>
<dbReference type="InterPro" id="IPR042092">
    <property type="entry name" value="PsdUridine_s_RsuA/RluB/E/F_cat"/>
</dbReference>
<evidence type="ECO:0000313" key="6">
    <source>
        <dbReference type="EMBL" id="TFF64923.1"/>
    </source>
</evidence>
<dbReference type="NCBIfam" id="TIGR00093">
    <property type="entry name" value="pseudouridine synthase"/>
    <property type="match status" value="1"/>
</dbReference>
<keyword evidence="7" id="KW-1185">Reference proteome</keyword>
<dbReference type="Pfam" id="PF00849">
    <property type="entry name" value="PseudoU_synth_2"/>
    <property type="match status" value="1"/>
</dbReference>
<protein>
    <recommendedName>
        <fullName evidence="4">Pseudouridine synthase</fullName>
        <ecNumber evidence="4">5.4.99.-</ecNumber>
    </recommendedName>
</protein>
<dbReference type="SUPFAM" id="SSF55174">
    <property type="entry name" value="Alpha-L RNA-binding motif"/>
    <property type="match status" value="1"/>
</dbReference>
<feature type="domain" description="RNA-binding S4" evidence="5">
    <location>
        <begin position="4"/>
        <end position="66"/>
    </location>
</feature>
<evidence type="ECO:0000256" key="1">
    <source>
        <dbReference type="ARBA" id="ARBA00008348"/>
    </source>
</evidence>
<dbReference type="PANTHER" id="PTHR47683:SF2">
    <property type="entry name" value="RNA-BINDING S4 DOMAIN-CONTAINING PROTEIN"/>
    <property type="match status" value="1"/>
</dbReference>
<dbReference type="InterPro" id="IPR018496">
    <property type="entry name" value="PsdUridine_synth_RsuA/RluB_CS"/>
</dbReference>
<dbReference type="EMBL" id="SCFR01000027">
    <property type="protein sequence ID" value="TFF64923.1"/>
    <property type="molecule type" value="Genomic_DNA"/>
</dbReference>
<dbReference type="InterPro" id="IPR020103">
    <property type="entry name" value="PsdUridine_synth_cat_dom_sf"/>
</dbReference>
<dbReference type="SUPFAM" id="SSF55120">
    <property type="entry name" value="Pseudouridine synthase"/>
    <property type="match status" value="1"/>
</dbReference>
<evidence type="ECO:0000256" key="4">
    <source>
        <dbReference type="RuleBase" id="RU003887"/>
    </source>
</evidence>
<dbReference type="Pfam" id="PF01479">
    <property type="entry name" value="S4"/>
    <property type="match status" value="1"/>
</dbReference>
<dbReference type="Gene3D" id="3.30.70.580">
    <property type="entry name" value="Pseudouridine synthase I, catalytic domain, N-terminal subdomain"/>
    <property type="match status" value="1"/>
</dbReference>
<evidence type="ECO:0000313" key="7">
    <source>
        <dbReference type="Proteomes" id="UP000297454"/>
    </source>
</evidence>
<proteinExistence type="inferred from homology"/>
<dbReference type="SMART" id="SM00363">
    <property type="entry name" value="S4"/>
    <property type="match status" value="1"/>
</dbReference>
<evidence type="ECO:0000259" key="5">
    <source>
        <dbReference type="SMART" id="SM00363"/>
    </source>
</evidence>
<dbReference type="OrthoDB" id="9807213at2"/>
<dbReference type="InterPro" id="IPR002942">
    <property type="entry name" value="S4_RNA-bd"/>
</dbReference>